<gene>
    <name evidence="3" type="ORF">CWS72_05555</name>
</gene>
<dbReference type="GO" id="GO:0004407">
    <property type="term" value="F:histone deacetylase activity"/>
    <property type="evidence" value="ECO:0007669"/>
    <property type="project" value="TreeGrafter"/>
</dbReference>
<dbReference type="CDD" id="cd11599">
    <property type="entry name" value="HDAC_classII_2"/>
    <property type="match status" value="1"/>
</dbReference>
<dbReference type="InterPro" id="IPR037138">
    <property type="entry name" value="His_deacetylse_dom_sf"/>
</dbReference>
<proteinExistence type="inferred from homology"/>
<protein>
    <submittedName>
        <fullName evidence="3">Acetoin utilization protein</fullName>
    </submittedName>
</protein>
<keyword evidence="4" id="KW-1185">Reference proteome</keyword>
<organism evidence="3 4">
    <name type="scientific">Telmatospirillum siberiense</name>
    <dbReference type="NCBI Taxonomy" id="382514"/>
    <lineage>
        <taxon>Bacteria</taxon>
        <taxon>Pseudomonadati</taxon>
        <taxon>Pseudomonadota</taxon>
        <taxon>Alphaproteobacteria</taxon>
        <taxon>Rhodospirillales</taxon>
        <taxon>Rhodospirillaceae</taxon>
        <taxon>Telmatospirillum</taxon>
    </lineage>
</organism>
<dbReference type="RefSeq" id="WP_101249587.1">
    <property type="nucleotide sequence ID" value="NZ_PIUM01000004.1"/>
</dbReference>
<accession>A0A2N3PYP1</accession>
<sequence>MTTLLLTHPACLQHETGDYHPECADRLRAVNHILEHEDFLFLAREEAPRATTQQLLRAHSMDHIDHILSLVPAAGEILPIDDDTFVSSHSSEAALRAAGAICAAVEEVAAKRCRNAFCAVRPPGHHAERSAAMGFCLFSNAAIGALHARDACGFRKVAVIDFDVHHGNGTQQILWDEAGMFYASTHQQDAYPYSGTPDEQGQPGGGVIVNIPLPAGSGSDAFRLAYGDIILPRLRAFAPEFVIVSAGFDAHAADPMADLRLQVADFEWVTRELLRIAEDFCGARLVSVLEGGYDTRALAACVASHVRALMEG</sequence>
<name>A0A2N3PYP1_9PROT</name>
<evidence type="ECO:0000313" key="3">
    <source>
        <dbReference type="EMBL" id="PKU25532.1"/>
    </source>
</evidence>
<dbReference type="Pfam" id="PF00850">
    <property type="entry name" value="Hist_deacetyl"/>
    <property type="match status" value="1"/>
</dbReference>
<evidence type="ECO:0000259" key="2">
    <source>
        <dbReference type="Pfam" id="PF00850"/>
    </source>
</evidence>
<dbReference type="SUPFAM" id="SSF52768">
    <property type="entry name" value="Arginase/deacetylase"/>
    <property type="match status" value="1"/>
</dbReference>
<dbReference type="PANTHER" id="PTHR10625:SF10">
    <property type="entry name" value="HISTONE DEACETYLASE HDAC1"/>
    <property type="match status" value="1"/>
</dbReference>
<dbReference type="InterPro" id="IPR023696">
    <property type="entry name" value="Ureohydrolase_dom_sf"/>
</dbReference>
<dbReference type="OrthoDB" id="9808367at2"/>
<feature type="domain" description="Histone deacetylase" evidence="2">
    <location>
        <begin position="20"/>
        <end position="309"/>
    </location>
</feature>
<dbReference type="EMBL" id="PIUM01000004">
    <property type="protein sequence ID" value="PKU25532.1"/>
    <property type="molecule type" value="Genomic_DNA"/>
</dbReference>
<dbReference type="Gene3D" id="3.40.800.20">
    <property type="entry name" value="Histone deacetylase domain"/>
    <property type="match status" value="1"/>
</dbReference>
<dbReference type="AlphaFoldDB" id="A0A2N3PYP1"/>
<comment type="similarity">
    <text evidence="1">Belongs to the histone deacetylase family.</text>
</comment>
<evidence type="ECO:0000313" key="4">
    <source>
        <dbReference type="Proteomes" id="UP000233293"/>
    </source>
</evidence>
<dbReference type="GO" id="GO:0040029">
    <property type="term" value="P:epigenetic regulation of gene expression"/>
    <property type="evidence" value="ECO:0007669"/>
    <property type="project" value="TreeGrafter"/>
</dbReference>
<reference evidence="4" key="1">
    <citation type="submission" date="2017-12" db="EMBL/GenBank/DDBJ databases">
        <title>Draft genome sequence of Telmatospirillum siberiense 26-4b1T, an acidotolerant peatland alphaproteobacterium potentially involved in sulfur cycling.</title>
        <authorList>
            <person name="Hausmann B."/>
            <person name="Pjevac P."/>
            <person name="Schreck K."/>
            <person name="Herbold C.W."/>
            <person name="Daims H."/>
            <person name="Wagner M."/>
            <person name="Pester M."/>
            <person name="Loy A."/>
        </authorList>
    </citation>
    <scope>NUCLEOTIDE SEQUENCE [LARGE SCALE GENOMIC DNA]</scope>
    <source>
        <strain evidence="4">26-4b1</strain>
    </source>
</reference>
<dbReference type="PRINTS" id="PR01270">
    <property type="entry name" value="HDASUPER"/>
</dbReference>
<evidence type="ECO:0000256" key="1">
    <source>
        <dbReference type="ARBA" id="ARBA00005947"/>
    </source>
</evidence>
<dbReference type="InterPro" id="IPR000286">
    <property type="entry name" value="HDACs"/>
</dbReference>
<dbReference type="Proteomes" id="UP000233293">
    <property type="component" value="Unassembled WGS sequence"/>
</dbReference>
<comment type="caution">
    <text evidence="3">The sequence shown here is derived from an EMBL/GenBank/DDBJ whole genome shotgun (WGS) entry which is preliminary data.</text>
</comment>
<dbReference type="PANTHER" id="PTHR10625">
    <property type="entry name" value="HISTONE DEACETYLASE HDAC1-RELATED"/>
    <property type="match status" value="1"/>
</dbReference>
<dbReference type="InterPro" id="IPR023801">
    <property type="entry name" value="His_deacetylse_dom"/>
</dbReference>